<accession>A0A0N4WKN1</accession>
<sequence length="269" mass="30835">MRRIKTTICTFDARTLALEACIEDLMMQARKTKYDVIGVIETRMHRLLHAVFEIGEELFLGACDSRGVGGAVRGESYEVWERSLNTSMKWSHFASLASKWEDSVIDNIDEEYNRLIEHLHDSGRKTESLQETKRRLSSKTLELIHERGVARASGNHRQASELAKLCREAKKENLKERRAAVTKEATEAEKNIRKARRRFANCKPKMTSLRRPDGTVTASRSERQWRRSSTISTPITSIATSTCLPTIFGRTNISLLRFSLSNYEMPSRR</sequence>
<dbReference type="OrthoDB" id="5859142at2759"/>
<evidence type="ECO:0000313" key="4">
    <source>
        <dbReference type="Proteomes" id="UP000268014"/>
    </source>
</evidence>
<name>A0A0N4WKN1_HAEPC</name>
<reference evidence="3 4" key="2">
    <citation type="submission" date="2018-11" db="EMBL/GenBank/DDBJ databases">
        <authorList>
            <consortium name="Pathogen Informatics"/>
        </authorList>
    </citation>
    <scope>NUCLEOTIDE SEQUENCE [LARGE SCALE GENOMIC DNA]</scope>
    <source>
        <strain evidence="3 4">MHpl1</strain>
    </source>
</reference>
<organism evidence="5">
    <name type="scientific">Haemonchus placei</name>
    <name type="common">Barber's pole worm</name>
    <dbReference type="NCBI Taxonomy" id="6290"/>
    <lineage>
        <taxon>Eukaryota</taxon>
        <taxon>Metazoa</taxon>
        <taxon>Ecdysozoa</taxon>
        <taxon>Nematoda</taxon>
        <taxon>Chromadorea</taxon>
        <taxon>Rhabditida</taxon>
        <taxon>Rhabditina</taxon>
        <taxon>Rhabditomorpha</taxon>
        <taxon>Strongyloidea</taxon>
        <taxon>Trichostrongylidae</taxon>
        <taxon>Haemonchus</taxon>
    </lineage>
</organism>
<feature type="coiled-coil region" evidence="1">
    <location>
        <begin position="171"/>
        <end position="198"/>
    </location>
</feature>
<dbReference type="AlphaFoldDB" id="A0A0N4WKN1"/>
<evidence type="ECO:0000313" key="5">
    <source>
        <dbReference type="WBParaSite" id="HPLM_0001164801-mRNA-1"/>
    </source>
</evidence>
<dbReference type="OMA" id="IKTTICT"/>
<keyword evidence="4" id="KW-1185">Reference proteome</keyword>
<feature type="region of interest" description="Disordered" evidence="2">
    <location>
        <begin position="206"/>
        <end position="229"/>
    </location>
</feature>
<evidence type="ECO:0000256" key="1">
    <source>
        <dbReference type="SAM" id="Coils"/>
    </source>
</evidence>
<gene>
    <name evidence="3" type="ORF">HPLM_LOCUS11640</name>
</gene>
<reference evidence="5" key="1">
    <citation type="submission" date="2017-02" db="UniProtKB">
        <authorList>
            <consortium name="WormBaseParasite"/>
        </authorList>
    </citation>
    <scope>IDENTIFICATION</scope>
</reference>
<dbReference type="EMBL" id="UZAF01017622">
    <property type="protein sequence ID" value="VDO43401.1"/>
    <property type="molecule type" value="Genomic_DNA"/>
</dbReference>
<dbReference type="Proteomes" id="UP000268014">
    <property type="component" value="Unassembled WGS sequence"/>
</dbReference>
<dbReference type="WBParaSite" id="HPLM_0001164801-mRNA-1">
    <property type="protein sequence ID" value="HPLM_0001164801-mRNA-1"/>
    <property type="gene ID" value="HPLM_0001164801"/>
</dbReference>
<proteinExistence type="predicted"/>
<keyword evidence="1" id="KW-0175">Coiled coil</keyword>
<protein>
    <submittedName>
        <fullName evidence="5">IMD domain-containing protein</fullName>
    </submittedName>
</protein>
<evidence type="ECO:0000313" key="3">
    <source>
        <dbReference type="EMBL" id="VDO43401.1"/>
    </source>
</evidence>
<evidence type="ECO:0000256" key="2">
    <source>
        <dbReference type="SAM" id="MobiDB-lite"/>
    </source>
</evidence>